<dbReference type="SMART" id="SM00326">
    <property type="entry name" value="SH3"/>
    <property type="match status" value="1"/>
</dbReference>
<dbReference type="PANTHER" id="PTHR15729:SF10">
    <property type="entry name" value="GTPASE-ACTIVATING PROTEIN CDGAPR"/>
    <property type="match status" value="1"/>
</dbReference>
<keyword evidence="10" id="KW-1185">Reference proteome</keyword>
<evidence type="ECO:0000256" key="4">
    <source>
        <dbReference type="PROSITE-ProRule" id="PRU00192"/>
    </source>
</evidence>
<evidence type="ECO:0000313" key="10">
    <source>
        <dbReference type="Proteomes" id="UP000009046"/>
    </source>
</evidence>
<dbReference type="CDD" id="cd11835">
    <property type="entry name" value="SH3_ARHGAP32_33"/>
    <property type="match status" value="1"/>
</dbReference>
<evidence type="ECO:0000259" key="7">
    <source>
        <dbReference type="PROSITE" id="PS50238"/>
    </source>
</evidence>
<dbReference type="InterPro" id="IPR000198">
    <property type="entry name" value="RhoGAP_dom"/>
</dbReference>
<dbReference type="SUPFAM" id="SSF50044">
    <property type="entry name" value="SH3-domain"/>
    <property type="match status" value="1"/>
</dbReference>
<feature type="compositionally biased region" description="Polar residues" evidence="5">
    <location>
        <begin position="1392"/>
        <end position="1401"/>
    </location>
</feature>
<dbReference type="GO" id="GO:0035091">
    <property type="term" value="F:phosphatidylinositol binding"/>
    <property type="evidence" value="ECO:0007669"/>
    <property type="project" value="InterPro"/>
</dbReference>
<feature type="region of interest" description="Disordered" evidence="5">
    <location>
        <begin position="965"/>
        <end position="995"/>
    </location>
</feature>
<dbReference type="Gene3D" id="2.30.30.40">
    <property type="entry name" value="SH3 Domains"/>
    <property type="match status" value="1"/>
</dbReference>
<feature type="compositionally biased region" description="Polar residues" evidence="5">
    <location>
        <begin position="742"/>
        <end position="784"/>
    </location>
</feature>
<dbReference type="SUPFAM" id="SSF64268">
    <property type="entry name" value="PX domain"/>
    <property type="match status" value="1"/>
</dbReference>
<feature type="region of interest" description="Disordered" evidence="5">
    <location>
        <begin position="1379"/>
        <end position="1401"/>
    </location>
</feature>
<accession>E0VLJ5</accession>
<dbReference type="Proteomes" id="UP000009046">
    <property type="component" value="Unassembled WGS sequence"/>
</dbReference>
<evidence type="ECO:0000256" key="2">
    <source>
        <dbReference type="ARBA" id="ARBA00022443"/>
    </source>
</evidence>
<dbReference type="PROSITE" id="PS50238">
    <property type="entry name" value="RHOGAP"/>
    <property type="match status" value="1"/>
</dbReference>
<dbReference type="GO" id="GO:0005096">
    <property type="term" value="F:GTPase activator activity"/>
    <property type="evidence" value="ECO:0007669"/>
    <property type="project" value="UniProtKB-KW"/>
</dbReference>
<feature type="region of interest" description="Disordered" evidence="5">
    <location>
        <begin position="1492"/>
        <end position="1515"/>
    </location>
</feature>
<dbReference type="InterPro" id="IPR001452">
    <property type="entry name" value="SH3_domain"/>
</dbReference>
<feature type="compositionally biased region" description="Basic and acidic residues" evidence="5">
    <location>
        <begin position="1379"/>
        <end position="1391"/>
    </location>
</feature>
<dbReference type="InParanoid" id="E0VLJ5"/>
<organism>
    <name type="scientific">Pediculus humanus subsp. corporis</name>
    <name type="common">Body louse</name>
    <dbReference type="NCBI Taxonomy" id="121224"/>
    <lineage>
        <taxon>Eukaryota</taxon>
        <taxon>Metazoa</taxon>
        <taxon>Ecdysozoa</taxon>
        <taxon>Arthropoda</taxon>
        <taxon>Hexapoda</taxon>
        <taxon>Insecta</taxon>
        <taxon>Pterygota</taxon>
        <taxon>Neoptera</taxon>
        <taxon>Paraneoptera</taxon>
        <taxon>Psocodea</taxon>
        <taxon>Troctomorpha</taxon>
        <taxon>Phthiraptera</taxon>
        <taxon>Anoplura</taxon>
        <taxon>Pediculidae</taxon>
        <taxon>Pediculus</taxon>
    </lineage>
</organism>
<dbReference type="VEuPathDB" id="VectorBase:PHUM288580"/>
<keyword evidence="3" id="KW-0343">GTPase activation</keyword>
<dbReference type="FunFam" id="1.10.555.10:FF:000002">
    <property type="entry name" value="rho GTPase-activating protein 32 isoform X1"/>
    <property type="match status" value="1"/>
</dbReference>
<reference evidence="8" key="2">
    <citation type="submission" date="2007-04" db="EMBL/GenBank/DDBJ databases">
        <title>The genome of the human body louse.</title>
        <authorList>
            <consortium name="The Human Body Louse Genome Consortium"/>
            <person name="Kirkness E."/>
            <person name="Walenz B."/>
            <person name="Hass B."/>
            <person name="Bruggner R."/>
            <person name="Strausberg R."/>
        </authorList>
    </citation>
    <scope>NUCLEOTIDE SEQUENCE</scope>
    <source>
        <strain evidence="8">USDA</strain>
    </source>
</reference>
<evidence type="ECO:0000313" key="9">
    <source>
        <dbReference type="EnsemblMetazoa" id="PHUM288580-PA"/>
    </source>
</evidence>
<sequence>MGSIRKTRELSDIAPQFDVKGGLCKSYNLDNGSSSSGIKIQHVTELNNVLEEKSRFPKLEECAHFHYDHVEIGSLQVVIIDDGSLKSYKNSGEEKWWSLNVQSQNKSWLVKRSYDNFKMLDKQLHQCIYDRKFSELMELPEECIEEQENLHKVLSDYMKRFSSIAGNLINCGPILNWLELDNKGHRLLIPNNINYPINTPAVAAAYSVKRYSAQAPDEISFEVGDMISVIDMPPSEESIWWRGKRGFQVGFFPCECVAVIGDKIPKNIKFSSKISQPTKPVLRKHGKLISFFRSFILSRPSRRRLKQSGILKERVFGCDLGEHLLNSGHEIPMVLKCCVEFIEYHGLIDGIYRLSGVTSNIQKLRNTFDEDRVPALYEDQAILQDVHSVASLLKMYFRELPNPLCTYQLYYQFVGAIQTQDKENARLLKIRDVVQKLPPPHYRTLKYLTKHLARVSEKGAETGMTSRNIAIVWAPNLLRCKELEVGGVAALQGVGVQAVVTEFLICYADLIFSDQLPNFNVSTEGSVKKSRPKSLAISTPTKLLSLEEARTRALLQTSNKEESNYIEVGGGPSCLPAKYHTVIELPGYTRKRLGSKRSPIGWKFLFGKTGRSSNPSSKETSSKTSSDVFDVVLPVLQNRLLLRPAKSAESLNSSQQSITLDVRSSLSVKIENPNSSIVNSPSVKNCDGKNGHNRSVSHESYFDHYQDTKKNLTSDISEIQVNFDLEESEMRIFSEDETLLSAGSDSLTSNSSPRLINSQKSGKSTTGNSIKRSSCPKLNTTENFLNADPSPKKQKTNEENCFKSKLEEQLSSSMGDIQFIDSVSPDQGLVPCEMGPIQSPSSIASISQMSSLLLVPSSPILPHIPHLNFPFSVTSDTSNSHNDFKTNDGPNDNLLTNSSTNDSIEQCSSHETNNFNKLVDESSGRCLNGSNVIEISASSSGGSIGEITPDSSVGLPYTPLVDTRETNDFPDVKQPPSHDSTNSTTKICLPKSSENDDDSLITKRNSVSNVFAKNECEVKLLPCRKTATELNVVVDKSDDGKKLTSSDKSLEKSSIIMSSSSSDFSINDKSIVLETSFETKPLPNSNRNNPDSIKYECISTESSCDSLINVNNKNNEENTSLLGLLCDLDDIALKNLTDNKMDSSKDDLRMLPSNDEFEKDSKGEIVGDDKRLDDEKSVPENYLDSERNLVSLRNYPETKRHSGNLLETDLDALDVLEMANFPSRSSFDDIKENSTNVFVPQKSSSSGNVQQLLSKFEIKPSSKTVSNDVENTVTKKEIKSMECSKPDNGRHELFERPKTLERMCAKRKTGKDYVEMEKVSLGKSKSGSQINEKKTDGEKFEKFIAGGGGGGGDFDLSDPQRRERIEKYKEKRRNYLREKYRSDSFKNDKSGENLSTTGNNNKLKFSFKKEREITVGENFDVTDRNDESPPGRGCSNDVINSDKKNKFTGSKMSKVSDSVSKDLLRRSLPSEISSERSRFELTSLSNTFKQYSTRKGSGIQRLHSEPKNTRSQQDFDDGKKIHQTLGQASPDGNISHCKSASTKIKSDILKTLVNTSDVENQNVKKINSAENDKSPTTVCIKDLRAQFEEQSVANTAKQYLSSV</sequence>
<gene>
    <name evidence="9" type="primary">8229613</name>
    <name evidence="8" type="ORF">Phum_PHUM288580</name>
</gene>
<dbReference type="Pfam" id="PF00620">
    <property type="entry name" value="RhoGAP"/>
    <property type="match status" value="1"/>
</dbReference>
<evidence type="ECO:0000256" key="5">
    <source>
        <dbReference type="SAM" id="MobiDB-lite"/>
    </source>
</evidence>
<protein>
    <submittedName>
        <fullName evidence="8 9">CDC42 GTPase-activating protein, putative</fullName>
    </submittedName>
</protein>
<feature type="domain" description="Rho-GAP" evidence="7">
    <location>
        <begin position="318"/>
        <end position="512"/>
    </location>
</feature>
<evidence type="ECO:0000259" key="6">
    <source>
        <dbReference type="PROSITE" id="PS50002"/>
    </source>
</evidence>
<dbReference type="SMART" id="SM00324">
    <property type="entry name" value="RhoGAP"/>
    <property type="match status" value="1"/>
</dbReference>
<dbReference type="eggNOG" id="KOG1449">
    <property type="taxonomic scope" value="Eukaryota"/>
</dbReference>
<feature type="region of interest" description="Disordered" evidence="5">
    <location>
        <begin position="742"/>
        <end position="799"/>
    </location>
</feature>
<dbReference type="PANTHER" id="PTHR15729">
    <property type="entry name" value="CDC42 GTPASE-ACTIVATING PROTEIN"/>
    <property type="match status" value="1"/>
</dbReference>
<dbReference type="OrthoDB" id="5873004at2759"/>
<evidence type="ECO:0000256" key="1">
    <source>
        <dbReference type="ARBA" id="ARBA00008795"/>
    </source>
</evidence>
<dbReference type="SUPFAM" id="SSF48350">
    <property type="entry name" value="GTPase activation domain, GAP"/>
    <property type="match status" value="1"/>
</dbReference>
<reference evidence="8" key="1">
    <citation type="submission" date="2007-04" db="EMBL/GenBank/DDBJ databases">
        <title>Annotation of Pediculus humanus corporis strain USDA.</title>
        <authorList>
            <person name="Kirkness E."/>
            <person name="Hannick L."/>
            <person name="Hass B."/>
            <person name="Bruggner R."/>
            <person name="Lawson D."/>
            <person name="Bidwell S."/>
            <person name="Joardar V."/>
            <person name="Caler E."/>
            <person name="Walenz B."/>
            <person name="Inman J."/>
            <person name="Schobel S."/>
            <person name="Galinsky K."/>
            <person name="Amedeo P."/>
            <person name="Strausberg R."/>
        </authorList>
    </citation>
    <scope>NUCLEOTIDE SEQUENCE</scope>
    <source>
        <strain evidence="8">USDA</strain>
    </source>
</reference>
<evidence type="ECO:0000313" key="8">
    <source>
        <dbReference type="EMBL" id="EEB14251.1"/>
    </source>
</evidence>
<feature type="region of interest" description="Disordered" evidence="5">
    <location>
        <begin position="1420"/>
        <end position="1453"/>
    </location>
</feature>
<dbReference type="Gene3D" id="1.10.555.10">
    <property type="entry name" value="Rho GTPase activation protein"/>
    <property type="match status" value="1"/>
</dbReference>
<comment type="similarity">
    <text evidence="1">Belongs to the PX domain-containing GAP family.</text>
</comment>
<dbReference type="FunFam" id="2.30.30.40:FF:000298">
    <property type="entry name" value="Rho GTPase-activating protein"/>
    <property type="match status" value="1"/>
</dbReference>
<dbReference type="InterPro" id="IPR051576">
    <property type="entry name" value="PX-Rho_GAP"/>
</dbReference>
<dbReference type="EMBL" id="AAZO01003349">
    <property type="status" value="NOT_ANNOTATED_CDS"/>
    <property type="molecule type" value="Genomic_DNA"/>
</dbReference>
<dbReference type="InterPro" id="IPR036028">
    <property type="entry name" value="SH3-like_dom_sf"/>
</dbReference>
<keyword evidence="2 4" id="KW-0728">SH3 domain</keyword>
<dbReference type="GeneID" id="8229613"/>
<feature type="region of interest" description="Disordered" evidence="5">
    <location>
        <begin position="1142"/>
        <end position="1163"/>
    </location>
</feature>
<dbReference type="KEGG" id="phu:Phum_PHUM288580"/>
<proteinExistence type="inferred from homology"/>
<dbReference type="InterPro" id="IPR036871">
    <property type="entry name" value="PX_dom_sf"/>
</dbReference>
<dbReference type="PROSITE" id="PS50002">
    <property type="entry name" value="SH3"/>
    <property type="match status" value="1"/>
</dbReference>
<feature type="compositionally biased region" description="Polar residues" evidence="5">
    <location>
        <begin position="977"/>
        <end position="986"/>
    </location>
</feature>
<evidence type="ECO:0000256" key="3">
    <source>
        <dbReference type="ARBA" id="ARBA00022468"/>
    </source>
</evidence>
<dbReference type="EMBL" id="DS235271">
    <property type="protein sequence ID" value="EEB14251.1"/>
    <property type="molecule type" value="Genomic_DNA"/>
</dbReference>
<dbReference type="InterPro" id="IPR008936">
    <property type="entry name" value="Rho_GTPase_activation_prot"/>
</dbReference>
<dbReference type="STRING" id="121224.E0VLJ5"/>
<feature type="domain" description="SH3" evidence="6">
    <location>
        <begin position="197"/>
        <end position="262"/>
    </location>
</feature>
<dbReference type="Pfam" id="PF00018">
    <property type="entry name" value="SH3_1"/>
    <property type="match status" value="1"/>
</dbReference>
<name>E0VLJ5_PEDHC</name>
<dbReference type="CTD" id="8229613"/>
<reference evidence="9" key="3">
    <citation type="submission" date="2020-05" db="UniProtKB">
        <authorList>
            <consortium name="EnsemblMetazoa"/>
        </authorList>
    </citation>
    <scope>IDENTIFICATION</scope>
    <source>
        <strain evidence="9">USDA</strain>
    </source>
</reference>
<dbReference type="CDD" id="cd07278">
    <property type="entry name" value="PX_RICS_like"/>
    <property type="match status" value="1"/>
</dbReference>
<dbReference type="RefSeq" id="XP_002426989.1">
    <property type="nucleotide sequence ID" value="XM_002426944.1"/>
</dbReference>
<dbReference type="EnsemblMetazoa" id="PHUM288580-RA">
    <property type="protein sequence ID" value="PHUM288580-PA"/>
    <property type="gene ID" value="PHUM288580"/>
</dbReference>
<dbReference type="HOGENOM" id="CLU_003506_0_0_1"/>
<dbReference type="GO" id="GO:0007264">
    <property type="term" value="P:small GTPase-mediated signal transduction"/>
    <property type="evidence" value="ECO:0007669"/>
    <property type="project" value="TreeGrafter"/>
</dbReference>